<dbReference type="InterPro" id="IPR052392">
    <property type="entry name" value="Kelch-BTB_domain-containing"/>
</dbReference>
<protein>
    <submittedName>
        <fullName evidence="1">Kelch motif-containing protein</fullName>
    </submittedName>
</protein>
<proteinExistence type="predicted"/>
<keyword evidence="2" id="KW-1185">Reference proteome</keyword>
<gene>
    <name evidence="1" type="ORF">SAMN05661096_03636</name>
</gene>
<dbReference type="PANTHER" id="PTHR46375">
    <property type="entry name" value="KELCH REPEAT AND BTB DOMAIN-CONTAINING PROTEIN 13-RELATED"/>
    <property type="match status" value="1"/>
</dbReference>
<accession>A0A1X7L9R4</accession>
<evidence type="ECO:0000313" key="1">
    <source>
        <dbReference type="EMBL" id="SMG50224.1"/>
    </source>
</evidence>
<dbReference type="Proteomes" id="UP000193804">
    <property type="component" value="Unassembled WGS sequence"/>
</dbReference>
<dbReference type="Gene3D" id="2.120.10.80">
    <property type="entry name" value="Kelch-type beta propeller"/>
    <property type="match status" value="2"/>
</dbReference>
<dbReference type="InterPro" id="IPR011043">
    <property type="entry name" value="Gal_Oxase/kelch_b-propeller"/>
</dbReference>
<dbReference type="STRING" id="1028.SAMN05661096_03636"/>
<dbReference type="InterPro" id="IPR015915">
    <property type="entry name" value="Kelch-typ_b-propeller"/>
</dbReference>
<dbReference type="SUPFAM" id="SSF50965">
    <property type="entry name" value="Galactose oxidase, central domain"/>
    <property type="match status" value="1"/>
</dbReference>
<dbReference type="EMBL" id="FXAW01000009">
    <property type="protein sequence ID" value="SMG50224.1"/>
    <property type="molecule type" value="Genomic_DNA"/>
</dbReference>
<name>A0A1X7L9R4_9BACT</name>
<dbReference type="InterPro" id="IPR006652">
    <property type="entry name" value="Kelch_1"/>
</dbReference>
<dbReference type="PANTHER" id="PTHR46375:SF3">
    <property type="entry name" value="KELCH REPEAT AND BTB DOMAIN-CONTAINING PROTEIN 13"/>
    <property type="match status" value="1"/>
</dbReference>
<reference evidence="2" key="1">
    <citation type="submission" date="2017-04" db="EMBL/GenBank/DDBJ databases">
        <authorList>
            <person name="Varghese N."/>
            <person name="Submissions S."/>
        </authorList>
    </citation>
    <scope>NUCLEOTIDE SEQUENCE [LARGE SCALE GENOMIC DNA]</scope>
    <source>
        <strain evidence="2">DSM 4125</strain>
    </source>
</reference>
<organism evidence="1 2">
    <name type="scientific">Marivirga sericea</name>
    <dbReference type="NCBI Taxonomy" id="1028"/>
    <lineage>
        <taxon>Bacteria</taxon>
        <taxon>Pseudomonadati</taxon>
        <taxon>Bacteroidota</taxon>
        <taxon>Cytophagia</taxon>
        <taxon>Cytophagales</taxon>
        <taxon>Marivirgaceae</taxon>
        <taxon>Marivirga</taxon>
    </lineage>
</organism>
<dbReference type="AlphaFoldDB" id="A0A1X7L9R4"/>
<dbReference type="SMART" id="SM00612">
    <property type="entry name" value="Kelch"/>
    <property type="match status" value="1"/>
</dbReference>
<dbReference type="RefSeq" id="WP_176223831.1">
    <property type="nucleotide sequence ID" value="NZ_FXAW01000009.1"/>
</dbReference>
<evidence type="ECO:0000313" key="2">
    <source>
        <dbReference type="Proteomes" id="UP000193804"/>
    </source>
</evidence>
<dbReference type="Pfam" id="PF01344">
    <property type="entry name" value="Kelch_1"/>
    <property type="match status" value="1"/>
</dbReference>
<sequence length="273" mass="31342">MNVRRFDAAFEMSCNKIFVLGGASNAPRSGEYYDLKTNKWHKTTDLIEEQAGVTSELINDKIYLFGNQMSSKVQYYDIASDIWSYTTDFPVEGLYWATSESYAGQIYIMGGYIPSEPDNPTKMYIFDPVSETYSEDTIPSDLQRPRSVRVDDMFYLWSAGIMYSYKPINDTWKKIESASAYMIYNQEAVYYKERMMFIGGSETAGKDSPATTDITVYDPVTDDWSIIPSSINYGRHYKLSVFSKDTSLFIVGGREAITWESIKYLEYISNLEL</sequence>